<accession>A0AAN1WJ52</accession>
<comment type="function">
    <text evidence="2">Functions as a ribosomal silencing factor. Interacts with ribosomal protein uL14 (rplN), blocking formation of intersubunit bridge B8. Prevents association of the 30S and 50S ribosomal subunits and the formation of functional ribosomes, thus repressing translation.</text>
</comment>
<dbReference type="Proteomes" id="UP001320119">
    <property type="component" value="Chromosome"/>
</dbReference>
<dbReference type="Pfam" id="PF02410">
    <property type="entry name" value="RsfS"/>
    <property type="match status" value="1"/>
</dbReference>
<dbReference type="GO" id="GO:0043023">
    <property type="term" value="F:ribosomal large subunit binding"/>
    <property type="evidence" value="ECO:0007669"/>
    <property type="project" value="TreeGrafter"/>
</dbReference>
<comment type="subcellular location">
    <subcellularLocation>
        <location evidence="2">Cytoplasm</location>
    </subcellularLocation>
</comment>
<reference evidence="3 4" key="1">
    <citation type="journal article" date="2022" name="IScience">
        <title>An ultrasensitive nanofiber-based assay for enzymatic hydrolysis and deep-sea microbial degradation of cellulose.</title>
        <authorList>
            <person name="Tsudome M."/>
            <person name="Tachioka M."/>
            <person name="Miyazaki M."/>
            <person name="Uchimura K."/>
            <person name="Tsuda M."/>
            <person name="Takaki Y."/>
            <person name="Deguchi S."/>
        </authorList>
    </citation>
    <scope>NUCLEOTIDE SEQUENCE [LARGE SCALE GENOMIC DNA]</scope>
    <source>
        <strain evidence="3 4">GE09</strain>
    </source>
</reference>
<evidence type="ECO:0000313" key="4">
    <source>
        <dbReference type="Proteomes" id="UP001320119"/>
    </source>
</evidence>
<name>A0AAN1WJ52_9GAMM</name>
<evidence type="ECO:0000256" key="1">
    <source>
        <dbReference type="ARBA" id="ARBA00010574"/>
    </source>
</evidence>
<keyword evidence="2" id="KW-0810">Translation regulation</keyword>
<comment type="subunit">
    <text evidence="2">Interacts with ribosomal protein uL14 (rplN).</text>
</comment>
<dbReference type="GO" id="GO:0005737">
    <property type="term" value="C:cytoplasm"/>
    <property type="evidence" value="ECO:0007669"/>
    <property type="project" value="UniProtKB-SubCell"/>
</dbReference>
<dbReference type="RefSeq" id="WP_236983078.1">
    <property type="nucleotide sequence ID" value="NZ_AP023086.1"/>
</dbReference>
<dbReference type="HAMAP" id="MF_01477">
    <property type="entry name" value="Iojap_RsfS"/>
    <property type="match status" value="1"/>
</dbReference>
<dbReference type="GO" id="GO:0042256">
    <property type="term" value="P:cytosolic ribosome assembly"/>
    <property type="evidence" value="ECO:0007669"/>
    <property type="project" value="UniProtKB-UniRule"/>
</dbReference>
<dbReference type="Gene3D" id="3.30.460.10">
    <property type="entry name" value="Beta Polymerase, domain 2"/>
    <property type="match status" value="1"/>
</dbReference>
<dbReference type="PANTHER" id="PTHR21043:SF0">
    <property type="entry name" value="MITOCHONDRIAL ASSEMBLY OF RIBOSOMAL LARGE SUBUNIT PROTEIN 1"/>
    <property type="match status" value="1"/>
</dbReference>
<dbReference type="GO" id="GO:0090071">
    <property type="term" value="P:negative regulation of ribosome biogenesis"/>
    <property type="evidence" value="ECO:0007669"/>
    <property type="project" value="UniProtKB-UniRule"/>
</dbReference>
<protein>
    <recommendedName>
        <fullName evidence="2">Ribosomal silencing factor RsfS</fullName>
    </recommendedName>
</protein>
<dbReference type="InterPro" id="IPR043519">
    <property type="entry name" value="NT_sf"/>
</dbReference>
<dbReference type="PANTHER" id="PTHR21043">
    <property type="entry name" value="IOJAP SUPERFAMILY ORTHOLOG"/>
    <property type="match status" value="1"/>
</dbReference>
<organism evidence="3 4">
    <name type="scientific">Marinagarivorans cellulosilyticus</name>
    <dbReference type="NCBI Taxonomy" id="2721545"/>
    <lineage>
        <taxon>Bacteria</taxon>
        <taxon>Pseudomonadati</taxon>
        <taxon>Pseudomonadota</taxon>
        <taxon>Gammaproteobacteria</taxon>
        <taxon>Cellvibrionales</taxon>
        <taxon>Cellvibrionaceae</taxon>
        <taxon>Marinagarivorans</taxon>
    </lineage>
</organism>
<keyword evidence="2" id="KW-0678">Repressor</keyword>
<keyword evidence="2" id="KW-0963">Cytoplasm</keyword>
<dbReference type="InterPro" id="IPR004394">
    <property type="entry name" value="Iojap/RsfS/C7orf30"/>
</dbReference>
<dbReference type="AlphaFoldDB" id="A0AAN1WJ52"/>
<dbReference type="NCBIfam" id="TIGR00090">
    <property type="entry name" value="rsfS_iojap_ybeB"/>
    <property type="match status" value="1"/>
</dbReference>
<evidence type="ECO:0000313" key="3">
    <source>
        <dbReference type="EMBL" id="BCD98603.1"/>
    </source>
</evidence>
<dbReference type="EMBL" id="AP023086">
    <property type="protein sequence ID" value="BCD98603.1"/>
    <property type="molecule type" value="Genomic_DNA"/>
</dbReference>
<comment type="similarity">
    <text evidence="1 2">Belongs to the Iojap/RsfS family.</text>
</comment>
<sequence>MTKPLKDIVKSALEDIKGERIVEIDVIGVSDVADTLVICSGASNRQVKSLANNVLDDAKKAGFRPIGVEGMDVGEWVLVDFGSVVVHVMLPNARDFYELEKLWSKVPANQIPERD</sequence>
<evidence type="ECO:0000256" key="2">
    <source>
        <dbReference type="HAMAP-Rule" id="MF_01477"/>
    </source>
</evidence>
<keyword evidence="4" id="KW-1185">Reference proteome</keyword>
<dbReference type="GO" id="GO:0017148">
    <property type="term" value="P:negative regulation of translation"/>
    <property type="evidence" value="ECO:0007669"/>
    <property type="project" value="UniProtKB-UniRule"/>
</dbReference>
<gene>
    <name evidence="2" type="primary">rsfS</name>
    <name evidence="3" type="ORF">MARGE09_P2804</name>
</gene>
<dbReference type="SUPFAM" id="SSF81301">
    <property type="entry name" value="Nucleotidyltransferase"/>
    <property type="match status" value="1"/>
</dbReference>
<proteinExistence type="inferred from homology"/>
<dbReference type="KEGG" id="marq:MARGE09_P2804"/>